<name>A0A238TAW8_9NEIS</name>
<organism evidence="4 5">
    <name type="scientific">Kingella negevensis</name>
    <dbReference type="NCBI Taxonomy" id="1522312"/>
    <lineage>
        <taxon>Bacteria</taxon>
        <taxon>Pseudomonadati</taxon>
        <taxon>Pseudomonadota</taxon>
        <taxon>Betaproteobacteria</taxon>
        <taxon>Neisseriales</taxon>
        <taxon>Neisseriaceae</taxon>
        <taxon>Kingella</taxon>
    </lineage>
</organism>
<dbReference type="Pfam" id="PF00534">
    <property type="entry name" value="Glycos_transf_1"/>
    <property type="match status" value="1"/>
</dbReference>
<sequence>METEQTPSVPQPKKIINHVMSRDIASGIFSAIVDYFTQFGSEEFDHIVSVTPLPNAAVYHYHRPHLEDQLLPNSVCTVHHDLNDPDPWHAKFRFIPRYMESAGIVCLNHSQKEVLIQQGLQLERLFVVPHGYNDSVLQYHPKARDKEKITFGIASRRYGRRVKGEAYLLELAKRLDPDYFDFIFVGKDRTFSAIAMRELGYEAKAYERLPYRMFQSFYDEIDVLLMCSSHEGGPANIPEALATGTPIFSSKLGIPKDVIQDGENGLFLTLDADADAERIHEICIDDPAQFQVILDNAHTLPELAITWQQSVEGNLAVYRKIIAGEI</sequence>
<evidence type="ECO:0000259" key="2">
    <source>
        <dbReference type="Pfam" id="PF00534"/>
    </source>
</evidence>
<evidence type="ECO:0000313" key="3">
    <source>
        <dbReference type="EMBL" id="SMQ11720.1"/>
    </source>
</evidence>
<dbReference type="EMBL" id="FXUV02000001">
    <property type="protein sequence ID" value="SNB51267.1"/>
    <property type="molecule type" value="Genomic_DNA"/>
</dbReference>
<evidence type="ECO:0000313" key="4">
    <source>
        <dbReference type="EMBL" id="SNB51267.1"/>
    </source>
</evidence>
<accession>A0A238TAW8</accession>
<dbReference type="EMBL" id="FXUV01000001">
    <property type="protein sequence ID" value="SMQ11720.1"/>
    <property type="molecule type" value="Genomic_DNA"/>
</dbReference>
<reference evidence="3" key="1">
    <citation type="submission" date="2017-05" db="EMBL/GenBank/DDBJ databases">
        <authorList>
            <person name="Song R."/>
            <person name="Chenine A.L."/>
            <person name="Ruprecht R.M."/>
        </authorList>
    </citation>
    <scope>NUCLEOTIDE SEQUENCE</scope>
    <source>
        <strain evidence="3">Kingella_eburonensis</strain>
    </source>
</reference>
<evidence type="ECO:0000313" key="5">
    <source>
        <dbReference type="Proteomes" id="UP000215450"/>
    </source>
</evidence>
<reference evidence="4 5" key="2">
    <citation type="submission" date="2017-06" db="EMBL/GenBank/DDBJ databases">
        <authorList>
            <person name="Kim H.J."/>
            <person name="Triplett B.A."/>
        </authorList>
    </citation>
    <scope>NUCLEOTIDE SEQUENCE [LARGE SCALE GENOMIC DNA]</scope>
    <source>
        <strain evidence="4">Kingella_eburonensis</strain>
    </source>
</reference>
<dbReference type="GO" id="GO:0009103">
    <property type="term" value="P:lipopolysaccharide biosynthetic process"/>
    <property type="evidence" value="ECO:0007669"/>
    <property type="project" value="TreeGrafter"/>
</dbReference>
<dbReference type="STRING" id="1522312.GCA_900177895_02118"/>
<gene>
    <name evidence="4" type="ORF">KEBURONENSIS_00075</name>
</gene>
<proteinExistence type="predicted"/>
<dbReference type="RefSeq" id="WP_095061827.1">
    <property type="nucleotide sequence ID" value="NZ_FXUV02000001.1"/>
</dbReference>
<evidence type="ECO:0000256" key="1">
    <source>
        <dbReference type="ARBA" id="ARBA00022679"/>
    </source>
</evidence>
<dbReference type="GO" id="GO:0016757">
    <property type="term" value="F:glycosyltransferase activity"/>
    <property type="evidence" value="ECO:0007669"/>
    <property type="project" value="InterPro"/>
</dbReference>
<feature type="domain" description="Glycosyl transferase family 1" evidence="2">
    <location>
        <begin position="160"/>
        <end position="286"/>
    </location>
</feature>
<dbReference type="AlphaFoldDB" id="A0A238TAW8"/>
<dbReference type="SUPFAM" id="SSF53756">
    <property type="entry name" value="UDP-Glycosyltransferase/glycogen phosphorylase"/>
    <property type="match status" value="1"/>
</dbReference>
<dbReference type="CDD" id="cd03801">
    <property type="entry name" value="GT4_PimA-like"/>
    <property type="match status" value="1"/>
</dbReference>
<dbReference type="PANTHER" id="PTHR46401">
    <property type="entry name" value="GLYCOSYLTRANSFERASE WBBK-RELATED"/>
    <property type="match status" value="1"/>
</dbReference>
<dbReference type="Gene3D" id="3.40.50.2000">
    <property type="entry name" value="Glycogen Phosphorylase B"/>
    <property type="match status" value="2"/>
</dbReference>
<dbReference type="Proteomes" id="UP000215450">
    <property type="component" value="Unassembled WGS sequence"/>
</dbReference>
<dbReference type="InterPro" id="IPR001296">
    <property type="entry name" value="Glyco_trans_1"/>
</dbReference>
<dbReference type="OrthoDB" id="433681at2"/>
<protein>
    <submittedName>
        <fullName evidence="4">Glycosyl transferases group 1</fullName>
    </submittedName>
</protein>
<keyword evidence="1 4" id="KW-0808">Transferase</keyword>
<keyword evidence="5" id="KW-1185">Reference proteome</keyword>
<dbReference type="PANTHER" id="PTHR46401:SF2">
    <property type="entry name" value="GLYCOSYLTRANSFERASE WBBK-RELATED"/>
    <property type="match status" value="1"/>
</dbReference>